<dbReference type="EMBL" id="LFJN01000028">
    <property type="protein sequence ID" value="KPI36883.1"/>
    <property type="molecule type" value="Genomic_DNA"/>
</dbReference>
<evidence type="ECO:0000256" key="1">
    <source>
        <dbReference type="ARBA" id="ARBA00006484"/>
    </source>
</evidence>
<dbReference type="PANTHER" id="PTHR43180">
    <property type="entry name" value="3-OXOACYL-(ACYL-CARRIER-PROTEIN) REDUCTASE (AFU_ORTHOLOGUE AFUA_6G11210)"/>
    <property type="match status" value="1"/>
</dbReference>
<dbReference type="InterPro" id="IPR036291">
    <property type="entry name" value="NAD(P)-bd_dom_sf"/>
</dbReference>
<comment type="caution">
    <text evidence="4">The sequence shown here is derived from an EMBL/GenBank/DDBJ whole genome shotgun (WGS) entry which is preliminary data.</text>
</comment>
<keyword evidence="2" id="KW-0521">NADP</keyword>
<dbReference type="AlphaFoldDB" id="A0A0N1NZ09"/>
<proteinExistence type="inferred from homology"/>
<dbReference type="OrthoDB" id="37659at2759"/>
<dbReference type="PROSITE" id="PS00061">
    <property type="entry name" value="ADH_SHORT"/>
    <property type="match status" value="1"/>
</dbReference>
<keyword evidence="3" id="KW-0560">Oxidoreductase</keyword>
<sequence length="329" mass="35149">MAIRPIPTLNGDAALKDAVWNKVTLVTGAASGIGFALTRMLASHGATVIMVDRDSNALTAAQKNIPGRAFAYECDIAAWEQQRHLFQVVLDRFMRLDIVCLNAAIDPELRCDDPQLGAAAADQVAYNWLANEKTSAMTETTDRSSIGQEAIGQPSWMQASPYSQSPPKQTLKAPPTQIFDVNLLGTIYGIKLALHHMTALDAHALHSGTLAQPNPRHIIVTGSAAAYNGFPGQDLYCASKHALLGLVRATSRRKEVQEAGVSVSMVCPWLTTTPMTAGIAAGLKEGLPASEPDDVVQAFVQLLVGAGQGSNGRLLSVQGQRVMEVERID</sequence>
<evidence type="ECO:0000256" key="3">
    <source>
        <dbReference type="ARBA" id="ARBA00023002"/>
    </source>
</evidence>
<dbReference type="VEuPathDB" id="FungiDB:AB675_11848"/>
<evidence type="ECO:0000256" key="2">
    <source>
        <dbReference type="ARBA" id="ARBA00022857"/>
    </source>
</evidence>
<dbReference type="Gene3D" id="3.40.50.720">
    <property type="entry name" value="NAD(P)-binding Rossmann-like Domain"/>
    <property type="match status" value="1"/>
</dbReference>
<evidence type="ECO:0000313" key="5">
    <source>
        <dbReference type="Proteomes" id="UP000038010"/>
    </source>
</evidence>
<dbReference type="PRINTS" id="PR00081">
    <property type="entry name" value="GDHRDH"/>
</dbReference>
<name>A0A0N1NZ09_9EURO</name>
<keyword evidence="5" id="KW-1185">Reference proteome</keyword>
<dbReference type="GeneID" id="28732610"/>
<reference evidence="4 5" key="1">
    <citation type="submission" date="2015-06" db="EMBL/GenBank/DDBJ databases">
        <title>Draft genome of the ant-associated black yeast Phialophora attae CBS 131958.</title>
        <authorList>
            <person name="Moreno L.F."/>
            <person name="Stielow B.J."/>
            <person name="de Hoog S."/>
            <person name="Vicente V.A."/>
            <person name="Weiss V.A."/>
            <person name="de Vries M."/>
            <person name="Cruz L.M."/>
            <person name="Souza E.M."/>
        </authorList>
    </citation>
    <scope>NUCLEOTIDE SEQUENCE [LARGE SCALE GENOMIC DNA]</scope>
    <source>
        <strain evidence="4 5">CBS 131958</strain>
    </source>
</reference>
<dbReference type="RefSeq" id="XP_017996846.1">
    <property type="nucleotide sequence ID" value="XM_018140729.1"/>
</dbReference>
<comment type="similarity">
    <text evidence="1">Belongs to the short-chain dehydrogenases/reductases (SDR) family.</text>
</comment>
<dbReference type="InterPro" id="IPR002347">
    <property type="entry name" value="SDR_fam"/>
</dbReference>
<dbReference type="SUPFAM" id="SSF51735">
    <property type="entry name" value="NAD(P)-binding Rossmann-fold domains"/>
    <property type="match status" value="1"/>
</dbReference>
<dbReference type="Proteomes" id="UP000038010">
    <property type="component" value="Unassembled WGS sequence"/>
</dbReference>
<dbReference type="STRING" id="1664694.A0A0N1NZ09"/>
<organism evidence="4 5">
    <name type="scientific">Cyphellophora attinorum</name>
    <dbReference type="NCBI Taxonomy" id="1664694"/>
    <lineage>
        <taxon>Eukaryota</taxon>
        <taxon>Fungi</taxon>
        <taxon>Dikarya</taxon>
        <taxon>Ascomycota</taxon>
        <taxon>Pezizomycotina</taxon>
        <taxon>Eurotiomycetes</taxon>
        <taxon>Chaetothyriomycetidae</taxon>
        <taxon>Chaetothyriales</taxon>
        <taxon>Cyphellophoraceae</taxon>
        <taxon>Cyphellophora</taxon>
    </lineage>
</organism>
<gene>
    <name evidence="4" type="ORF">AB675_11848</name>
</gene>
<protein>
    <recommendedName>
        <fullName evidence="6">NAD(P)-binding protein</fullName>
    </recommendedName>
</protein>
<evidence type="ECO:0000313" key="4">
    <source>
        <dbReference type="EMBL" id="KPI36883.1"/>
    </source>
</evidence>
<accession>A0A0N1NZ09</accession>
<dbReference type="PANTHER" id="PTHR43180:SF33">
    <property type="entry name" value="15-HYDROXYPROSTAGLANDIN DEHYDROGENASE [NAD(+)]-LIKE"/>
    <property type="match status" value="1"/>
</dbReference>
<dbReference type="GO" id="GO:0016491">
    <property type="term" value="F:oxidoreductase activity"/>
    <property type="evidence" value="ECO:0007669"/>
    <property type="project" value="UniProtKB-KW"/>
</dbReference>
<evidence type="ECO:0008006" key="6">
    <source>
        <dbReference type="Google" id="ProtNLM"/>
    </source>
</evidence>
<dbReference type="Pfam" id="PF00106">
    <property type="entry name" value="adh_short"/>
    <property type="match status" value="2"/>
</dbReference>
<dbReference type="InterPro" id="IPR020904">
    <property type="entry name" value="Sc_DH/Rdtase_CS"/>
</dbReference>